<organism evidence="1 2">
    <name type="scientific">Pseudomicrostroma glucosiphilum</name>
    <dbReference type="NCBI Taxonomy" id="1684307"/>
    <lineage>
        <taxon>Eukaryota</taxon>
        <taxon>Fungi</taxon>
        <taxon>Dikarya</taxon>
        <taxon>Basidiomycota</taxon>
        <taxon>Ustilaginomycotina</taxon>
        <taxon>Exobasidiomycetes</taxon>
        <taxon>Microstromatales</taxon>
        <taxon>Microstromatales incertae sedis</taxon>
        <taxon>Pseudomicrostroma</taxon>
    </lineage>
</organism>
<gene>
    <name evidence="1" type="ORF">BCV69DRAFT_62326</name>
</gene>
<evidence type="ECO:0000313" key="2">
    <source>
        <dbReference type="Proteomes" id="UP000245942"/>
    </source>
</evidence>
<reference evidence="1 2" key="1">
    <citation type="journal article" date="2018" name="Mol. Biol. Evol.">
        <title>Broad Genomic Sampling Reveals a Smut Pathogenic Ancestry of the Fungal Clade Ustilaginomycotina.</title>
        <authorList>
            <person name="Kijpornyongpan T."/>
            <person name="Mondo S.J."/>
            <person name="Barry K."/>
            <person name="Sandor L."/>
            <person name="Lee J."/>
            <person name="Lipzen A."/>
            <person name="Pangilinan J."/>
            <person name="LaButti K."/>
            <person name="Hainaut M."/>
            <person name="Henrissat B."/>
            <person name="Grigoriev I.V."/>
            <person name="Spatafora J.W."/>
            <person name="Aime M.C."/>
        </authorList>
    </citation>
    <scope>NUCLEOTIDE SEQUENCE [LARGE SCALE GENOMIC DNA]</scope>
    <source>
        <strain evidence="1 2">MCA 4718</strain>
    </source>
</reference>
<dbReference type="RefSeq" id="XP_025345925.1">
    <property type="nucleotide sequence ID" value="XM_025495404.1"/>
</dbReference>
<sequence>MGDVLVPLVALPGSSGRAPPLTAQTDSAAFVPLAHTVFCIQVKRNSICTSTQGAIQTTKEVFCREGNVAQALHISTLHKAKEKKGAEQQEVCKSVGGCKVRDECAE</sequence>
<dbReference type="Proteomes" id="UP000245942">
    <property type="component" value="Unassembled WGS sequence"/>
</dbReference>
<accession>A0A316U750</accession>
<proteinExistence type="predicted"/>
<name>A0A316U750_9BASI</name>
<protein>
    <submittedName>
        <fullName evidence="1">Uncharacterized protein</fullName>
    </submittedName>
</protein>
<evidence type="ECO:0000313" key="1">
    <source>
        <dbReference type="EMBL" id="PWN18765.1"/>
    </source>
</evidence>
<dbReference type="EMBL" id="KZ819334">
    <property type="protein sequence ID" value="PWN18765.1"/>
    <property type="molecule type" value="Genomic_DNA"/>
</dbReference>
<keyword evidence="2" id="KW-1185">Reference proteome</keyword>
<dbReference type="AlphaFoldDB" id="A0A316U750"/>
<dbReference type="GeneID" id="37017138"/>